<feature type="transmembrane region" description="Helical" evidence="1">
    <location>
        <begin position="6"/>
        <end position="27"/>
    </location>
</feature>
<keyword evidence="1" id="KW-1133">Transmembrane helix</keyword>
<protein>
    <recommendedName>
        <fullName evidence="4">Potassium channel domain-containing protein</fullName>
    </recommendedName>
</protein>
<dbReference type="AlphaFoldDB" id="A0AAV4ZDG6"/>
<feature type="transmembrane region" description="Helical" evidence="1">
    <location>
        <begin position="39"/>
        <end position="60"/>
    </location>
</feature>
<reference evidence="2" key="2">
    <citation type="submission" date="2021-08" db="EMBL/GenBank/DDBJ databases">
        <authorList>
            <person name="Tani A."/>
            <person name="Ola A."/>
            <person name="Ogura Y."/>
            <person name="Katsura K."/>
            <person name="Hayashi T."/>
        </authorList>
    </citation>
    <scope>NUCLEOTIDE SEQUENCE</scope>
    <source>
        <strain evidence="2">DSM 21893</strain>
    </source>
</reference>
<keyword evidence="3" id="KW-1185">Reference proteome</keyword>
<dbReference type="RefSeq" id="WP_238254208.1">
    <property type="nucleotide sequence ID" value="NZ_BPQF01000026.1"/>
</dbReference>
<evidence type="ECO:0008006" key="4">
    <source>
        <dbReference type="Google" id="ProtNLM"/>
    </source>
</evidence>
<gene>
    <name evidence="2" type="ORF">OICFNHDK_4106</name>
</gene>
<sequence>MLIAMTASVILVVTTILVLYETLRLTSEHIVELPVPPRVRILGVVLMTFVGHTVAVWIYAGADWLLVLWIGEDAFAGTPVKTFLDCLYFSVVTYTSLGFGD</sequence>
<dbReference type="SUPFAM" id="SSF81324">
    <property type="entry name" value="Voltage-gated potassium channels"/>
    <property type="match status" value="1"/>
</dbReference>
<evidence type="ECO:0000313" key="3">
    <source>
        <dbReference type="Proteomes" id="UP001055307"/>
    </source>
</evidence>
<dbReference type="Proteomes" id="UP001055307">
    <property type="component" value="Unassembled WGS sequence"/>
</dbReference>
<evidence type="ECO:0000256" key="1">
    <source>
        <dbReference type="SAM" id="Phobius"/>
    </source>
</evidence>
<keyword evidence="1" id="KW-0472">Membrane</keyword>
<keyword evidence="1" id="KW-0812">Transmembrane</keyword>
<proteinExistence type="predicted"/>
<dbReference type="Gene3D" id="1.10.287.70">
    <property type="match status" value="1"/>
</dbReference>
<name>A0AAV4ZDG6_9HYPH</name>
<reference evidence="2" key="1">
    <citation type="journal article" date="2016" name="Front. Microbiol.">
        <title>Genome Sequence of the Piezophilic, Mesophilic Sulfate-Reducing Bacterium Desulfovibrio indicus J2T.</title>
        <authorList>
            <person name="Cao J."/>
            <person name="Maignien L."/>
            <person name="Shao Z."/>
            <person name="Alain K."/>
            <person name="Jebbar M."/>
        </authorList>
    </citation>
    <scope>NUCLEOTIDE SEQUENCE</scope>
    <source>
        <strain evidence="2">DSM 21893</strain>
    </source>
</reference>
<accession>A0AAV4ZDG6</accession>
<organism evidence="2 3">
    <name type="scientific">Methylobacterium bullatum</name>
    <dbReference type="NCBI Taxonomy" id="570505"/>
    <lineage>
        <taxon>Bacteria</taxon>
        <taxon>Pseudomonadati</taxon>
        <taxon>Pseudomonadota</taxon>
        <taxon>Alphaproteobacteria</taxon>
        <taxon>Hyphomicrobiales</taxon>
        <taxon>Methylobacteriaceae</taxon>
        <taxon>Methylobacterium</taxon>
    </lineage>
</organism>
<dbReference type="EMBL" id="BPQF01000026">
    <property type="protein sequence ID" value="GJD41623.1"/>
    <property type="molecule type" value="Genomic_DNA"/>
</dbReference>
<comment type="caution">
    <text evidence="2">The sequence shown here is derived from an EMBL/GenBank/DDBJ whole genome shotgun (WGS) entry which is preliminary data.</text>
</comment>
<evidence type="ECO:0000313" key="2">
    <source>
        <dbReference type="EMBL" id="GJD41623.1"/>
    </source>
</evidence>